<dbReference type="SMART" id="SM00862">
    <property type="entry name" value="Trans_reg_C"/>
    <property type="match status" value="1"/>
</dbReference>
<dbReference type="SUPFAM" id="SSF46894">
    <property type="entry name" value="C-terminal effector domain of the bipartite response regulators"/>
    <property type="match status" value="1"/>
</dbReference>
<keyword evidence="4" id="KW-0812">Transmembrane</keyword>
<evidence type="ECO:0000256" key="2">
    <source>
        <dbReference type="ARBA" id="ARBA00023125"/>
    </source>
</evidence>
<reference evidence="6 7" key="1">
    <citation type="submission" date="2018-12" db="EMBL/GenBank/DDBJ databases">
        <title>Sequencing of bacterial isolates from soil warming experiment in Harvard Forest, Massachusetts, USA.</title>
        <authorList>
            <person name="Deangelis K."/>
        </authorList>
    </citation>
    <scope>NUCLEOTIDE SEQUENCE [LARGE SCALE GENOMIC DNA]</scope>
    <source>
        <strain evidence="6 7">EB153</strain>
    </source>
</reference>
<dbReference type="PROSITE" id="PS51755">
    <property type="entry name" value="OMPR_PHOB"/>
    <property type="match status" value="1"/>
</dbReference>
<dbReference type="GO" id="GO:0003677">
    <property type="term" value="F:DNA binding"/>
    <property type="evidence" value="ECO:0007669"/>
    <property type="project" value="UniProtKB-UniRule"/>
</dbReference>
<dbReference type="Proteomes" id="UP000269669">
    <property type="component" value="Unassembled WGS sequence"/>
</dbReference>
<keyword evidence="4" id="KW-0472">Membrane</keyword>
<keyword evidence="2 3" id="KW-0238">DNA-binding</keyword>
<dbReference type="Pfam" id="PF07676">
    <property type="entry name" value="PD40"/>
    <property type="match status" value="1"/>
</dbReference>
<gene>
    <name evidence="6" type="ORF">EDE15_4522</name>
</gene>
<evidence type="ECO:0000259" key="5">
    <source>
        <dbReference type="PROSITE" id="PS51755"/>
    </source>
</evidence>
<dbReference type="InterPro" id="IPR011042">
    <property type="entry name" value="6-blade_b-propeller_TolB-like"/>
</dbReference>
<proteinExistence type="inferred from homology"/>
<dbReference type="InterPro" id="IPR011659">
    <property type="entry name" value="WD40"/>
</dbReference>
<dbReference type="AlphaFoldDB" id="A0A3R9NX61"/>
<feature type="transmembrane region" description="Helical" evidence="4">
    <location>
        <begin position="166"/>
        <end position="185"/>
    </location>
</feature>
<name>A0A3R9NX61_9BACT</name>
<evidence type="ECO:0000313" key="7">
    <source>
        <dbReference type="Proteomes" id="UP000269669"/>
    </source>
</evidence>
<accession>A0A3R9NX61</accession>
<keyword evidence="4" id="KW-1133">Transmembrane helix</keyword>
<organism evidence="6 7">
    <name type="scientific">Edaphobacter aggregans</name>
    <dbReference type="NCBI Taxonomy" id="570835"/>
    <lineage>
        <taxon>Bacteria</taxon>
        <taxon>Pseudomonadati</taxon>
        <taxon>Acidobacteriota</taxon>
        <taxon>Terriglobia</taxon>
        <taxon>Terriglobales</taxon>
        <taxon>Acidobacteriaceae</taxon>
        <taxon>Edaphobacter</taxon>
    </lineage>
</organism>
<dbReference type="SUPFAM" id="SSF82171">
    <property type="entry name" value="DPP6 N-terminal domain-like"/>
    <property type="match status" value="2"/>
</dbReference>
<keyword evidence="7" id="KW-1185">Reference proteome</keyword>
<dbReference type="PANTHER" id="PTHR36842:SF1">
    <property type="entry name" value="PROTEIN TOLB"/>
    <property type="match status" value="1"/>
</dbReference>
<sequence>MHTHHTGVKSVLHRYGRCGVAVLPTHEMVRFGLFELDLKAAQLTKNGIKIRLSQQPLQLLSVLLESPGEIVTREQLRQRLWPSDVFIDFDHGLNKSIQKLRDALGDSADSPRYIETIPRVGYRFIAPVKDGTQPLESEAHAEISQRPPNRIASSPALVAGNQRVRWLLFATGVLAVIATIGIPIYSSFRAHPAVVKYTQLTDFTDSASDPALSPDGHILAFIRGDSSFMPAGQIYVKMLPDGEARPLTNDAQSRYGLAFSPDGSQIAYTVLEGSSFATYAISVLGGDPHLLLNNAAGLTWLDPHYFLFSRIRSGLHMGIVTETVTGDDFRELYFPPHERAMAHYSFASPDRKSALVVEMNGQGDWTLCQLISLVGKSAPKLIGPDGACTAAGWSPDGSWMYFIAIVQGQSHLWRQRSPNGRPEQITFGPSEEEGLAVEQDGRSVISSIGARESSIWIHDAAGERSLSSEGEIVADLSPPSFGADDKTLYYLLRHHDVNAGPELWRLTLDTGKSEAVFPGTSMTSYDVSPDEKQVVYASLGRDGRSQVWLAPIDRRFPARQIGHSGETTPYFGPQGQILFRLAEGNVNYLEQMNQDGSGRSKVLPYPISEVQSISPGRRWLMAVAPYPEGNSVIPMVVAIPLGGGSPRRICVSDCVPVWSSSGRFLFVPIKASSPATPGRSLAIPVGPGETLPELPPGGIQPLAEPSIVPGAQSISRAELVPGKDLSHYAYVNTAVHRNLYRISLP</sequence>
<dbReference type="Pfam" id="PF00486">
    <property type="entry name" value="Trans_reg_C"/>
    <property type="match status" value="1"/>
</dbReference>
<evidence type="ECO:0000256" key="1">
    <source>
        <dbReference type="ARBA" id="ARBA00009820"/>
    </source>
</evidence>
<dbReference type="CDD" id="cd00383">
    <property type="entry name" value="trans_reg_C"/>
    <property type="match status" value="1"/>
</dbReference>
<evidence type="ECO:0000256" key="4">
    <source>
        <dbReference type="SAM" id="Phobius"/>
    </source>
</evidence>
<evidence type="ECO:0000313" key="6">
    <source>
        <dbReference type="EMBL" id="RSL18913.1"/>
    </source>
</evidence>
<dbReference type="Gene3D" id="2.120.10.30">
    <property type="entry name" value="TolB, C-terminal domain"/>
    <property type="match status" value="2"/>
</dbReference>
<dbReference type="Gene3D" id="1.10.10.10">
    <property type="entry name" value="Winged helix-like DNA-binding domain superfamily/Winged helix DNA-binding domain"/>
    <property type="match status" value="1"/>
</dbReference>
<dbReference type="GO" id="GO:0006355">
    <property type="term" value="P:regulation of DNA-templated transcription"/>
    <property type="evidence" value="ECO:0007669"/>
    <property type="project" value="InterPro"/>
</dbReference>
<evidence type="ECO:0000256" key="3">
    <source>
        <dbReference type="PROSITE-ProRule" id="PRU01091"/>
    </source>
</evidence>
<protein>
    <submittedName>
        <fullName evidence="6">DNA-binding winged helix-turn-helix (WHTH) protein</fullName>
    </submittedName>
</protein>
<dbReference type="PANTHER" id="PTHR36842">
    <property type="entry name" value="PROTEIN TOLB HOMOLOG"/>
    <property type="match status" value="1"/>
</dbReference>
<comment type="caution">
    <text evidence="6">The sequence shown here is derived from an EMBL/GenBank/DDBJ whole genome shotgun (WGS) entry which is preliminary data.</text>
</comment>
<feature type="DNA-binding region" description="OmpR/PhoB-type" evidence="3">
    <location>
        <begin position="26"/>
        <end position="126"/>
    </location>
</feature>
<feature type="domain" description="OmpR/PhoB-type" evidence="5">
    <location>
        <begin position="26"/>
        <end position="126"/>
    </location>
</feature>
<dbReference type="InterPro" id="IPR036388">
    <property type="entry name" value="WH-like_DNA-bd_sf"/>
</dbReference>
<dbReference type="InterPro" id="IPR001867">
    <property type="entry name" value="OmpR/PhoB-type_DNA-bd"/>
</dbReference>
<comment type="similarity">
    <text evidence="1">Belongs to the TolB family.</text>
</comment>
<dbReference type="EMBL" id="RSDW01000001">
    <property type="protein sequence ID" value="RSL18913.1"/>
    <property type="molecule type" value="Genomic_DNA"/>
</dbReference>
<dbReference type="OrthoDB" id="99400at2"/>
<dbReference type="InterPro" id="IPR016032">
    <property type="entry name" value="Sig_transdc_resp-reg_C-effctor"/>
</dbReference>
<dbReference type="GO" id="GO:0000160">
    <property type="term" value="P:phosphorelay signal transduction system"/>
    <property type="evidence" value="ECO:0007669"/>
    <property type="project" value="InterPro"/>
</dbReference>